<dbReference type="GO" id="GO:0003676">
    <property type="term" value="F:nucleic acid binding"/>
    <property type="evidence" value="ECO:0007669"/>
    <property type="project" value="InterPro"/>
</dbReference>
<keyword evidence="2" id="KW-1185">Reference proteome</keyword>
<dbReference type="PANTHER" id="PTHR37984:SF5">
    <property type="entry name" value="PROTEIN NYNRIN-LIKE"/>
    <property type="match status" value="1"/>
</dbReference>
<evidence type="ECO:0000313" key="3">
    <source>
        <dbReference type="RefSeq" id="XP_011647062.1"/>
    </source>
</evidence>
<dbReference type="InterPro" id="IPR036397">
    <property type="entry name" value="RNaseH_sf"/>
</dbReference>
<evidence type="ECO:0000313" key="2">
    <source>
        <dbReference type="Proteomes" id="UP000504615"/>
    </source>
</evidence>
<evidence type="ECO:0000256" key="1">
    <source>
        <dbReference type="SAM" id="MobiDB-lite"/>
    </source>
</evidence>
<dbReference type="InterPro" id="IPR050951">
    <property type="entry name" value="Retrovirus_Pol_polyprotein"/>
</dbReference>
<sequence length="249" mass="28892">MIAQYVGRSQKTWDEHITALQYAFNTAWSEATGHTPAYLNHGRELARPHPEDRRHLANPTTPETHRRLQEAYDLVRVNLARAFQRQERHYNLRRREWKPKVGDLVWKRNHVLSDKAKAFNAKLAPKFVGPLEVRRIISPVIVDLRDTRGRWHRQVHVQDLKTHPAPMRQGNTDWSGESRLPTENVRTGETHGQRPRAPPTYPSAEASTRKQRTPRPEVSTRKPRAPHSEASTRKQGASQARENNVRRVP</sequence>
<dbReference type="KEGG" id="pbar:105433427"/>
<protein>
    <submittedName>
        <fullName evidence="3">Uncharacterized protein LOC105433427</fullName>
    </submittedName>
</protein>
<accession>A0A6I9XM70</accession>
<dbReference type="PANTHER" id="PTHR37984">
    <property type="entry name" value="PROTEIN CBG26694"/>
    <property type="match status" value="1"/>
</dbReference>
<dbReference type="AlphaFoldDB" id="A0A6I9XM70"/>
<dbReference type="GeneID" id="105433427"/>
<reference evidence="3" key="1">
    <citation type="submission" date="2025-08" db="UniProtKB">
        <authorList>
            <consortium name="RefSeq"/>
        </authorList>
    </citation>
    <scope>IDENTIFICATION</scope>
</reference>
<gene>
    <name evidence="3" type="primary">LOC105433427</name>
</gene>
<dbReference type="RefSeq" id="XP_011647062.1">
    <property type="nucleotide sequence ID" value="XM_011648760.1"/>
</dbReference>
<dbReference type="Proteomes" id="UP000504615">
    <property type="component" value="Unplaced"/>
</dbReference>
<proteinExistence type="predicted"/>
<name>A0A6I9XM70_9HYME</name>
<dbReference type="OrthoDB" id="7701485at2759"/>
<organism evidence="2 3">
    <name type="scientific">Pogonomyrmex barbatus</name>
    <name type="common">red harvester ant</name>
    <dbReference type="NCBI Taxonomy" id="144034"/>
    <lineage>
        <taxon>Eukaryota</taxon>
        <taxon>Metazoa</taxon>
        <taxon>Ecdysozoa</taxon>
        <taxon>Arthropoda</taxon>
        <taxon>Hexapoda</taxon>
        <taxon>Insecta</taxon>
        <taxon>Pterygota</taxon>
        <taxon>Neoptera</taxon>
        <taxon>Endopterygota</taxon>
        <taxon>Hymenoptera</taxon>
        <taxon>Apocrita</taxon>
        <taxon>Aculeata</taxon>
        <taxon>Formicoidea</taxon>
        <taxon>Formicidae</taxon>
        <taxon>Myrmicinae</taxon>
        <taxon>Pogonomyrmex</taxon>
    </lineage>
</organism>
<feature type="compositionally biased region" description="Polar residues" evidence="1">
    <location>
        <begin position="233"/>
        <end position="242"/>
    </location>
</feature>
<feature type="non-terminal residue" evidence="3">
    <location>
        <position position="249"/>
    </location>
</feature>
<feature type="region of interest" description="Disordered" evidence="1">
    <location>
        <begin position="156"/>
        <end position="249"/>
    </location>
</feature>
<feature type="compositionally biased region" description="Basic and acidic residues" evidence="1">
    <location>
        <begin position="214"/>
        <end position="232"/>
    </location>
</feature>
<dbReference type="Gene3D" id="3.30.420.10">
    <property type="entry name" value="Ribonuclease H-like superfamily/Ribonuclease H"/>
    <property type="match status" value="1"/>
</dbReference>